<protein>
    <submittedName>
        <fullName evidence="1">Uncharacterized protein</fullName>
    </submittedName>
</protein>
<sequence>MQQHVMSFEVGEVLEDSKWQAPAHCFNGGNAAAANVAADRVGDGGRADAMNSLIRFAGAPAAAASFDQ</sequence>
<dbReference type="PANTHER" id="PTHR33880">
    <property type="entry name" value="EXPRESSED PROTEIN"/>
    <property type="match status" value="1"/>
</dbReference>
<evidence type="ECO:0000313" key="1">
    <source>
        <dbReference type="EMBL" id="JAE03665.1"/>
    </source>
</evidence>
<dbReference type="InterPro" id="IPR038941">
    <property type="entry name" value="At4g14100-like"/>
</dbReference>
<reference evidence="1" key="2">
    <citation type="journal article" date="2015" name="Data Brief">
        <title>Shoot transcriptome of the giant reed, Arundo donax.</title>
        <authorList>
            <person name="Barrero R.A."/>
            <person name="Guerrero F.D."/>
            <person name="Moolhuijzen P."/>
            <person name="Goolsby J.A."/>
            <person name="Tidwell J."/>
            <person name="Bellgard S.E."/>
            <person name="Bellgard M.I."/>
        </authorList>
    </citation>
    <scope>NUCLEOTIDE SEQUENCE</scope>
    <source>
        <tissue evidence="1">Shoot tissue taken approximately 20 cm above the soil surface</tissue>
    </source>
</reference>
<name>A0A0A9ESH9_ARUDO</name>
<dbReference type="PANTHER" id="PTHR33880:SF4">
    <property type="entry name" value="OS07G0189700 PROTEIN"/>
    <property type="match status" value="1"/>
</dbReference>
<organism evidence="1">
    <name type="scientific">Arundo donax</name>
    <name type="common">Giant reed</name>
    <name type="synonym">Donax arundinaceus</name>
    <dbReference type="NCBI Taxonomy" id="35708"/>
    <lineage>
        <taxon>Eukaryota</taxon>
        <taxon>Viridiplantae</taxon>
        <taxon>Streptophyta</taxon>
        <taxon>Embryophyta</taxon>
        <taxon>Tracheophyta</taxon>
        <taxon>Spermatophyta</taxon>
        <taxon>Magnoliopsida</taxon>
        <taxon>Liliopsida</taxon>
        <taxon>Poales</taxon>
        <taxon>Poaceae</taxon>
        <taxon>PACMAD clade</taxon>
        <taxon>Arundinoideae</taxon>
        <taxon>Arundineae</taxon>
        <taxon>Arundo</taxon>
    </lineage>
</organism>
<dbReference type="EMBL" id="GBRH01194231">
    <property type="protein sequence ID" value="JAE03665.1"/>
    <property type="molecule type" value="Transcribed_RNA"/>
</dbReference>
<dbReference type="AlphaFoldDB" id="A0A0A9ESH9"/>
<accession>A0A0A9ESH9</accession>
<reference evidence="1" key="1">
    <citation type="submission" date="2014-09" db="EMBL/GenBank/DDBJ databases">
        <authorList>
            <person name="Magalhaes I.L.F."/>
            <person name="Oliveira U."/>
            <person name="Santos F.R."/>
            <person name="Vidigal T.H.D.A."/>
            <person name="Brescovit A.D."/>
            <person name="Santos A.J."/>
        </authorList>
    </citation>
    <scope>NUCLEOTIDE SEQUENCE</scope>
    <source>
        <tissue evidence="1">Shoot tissue taken approximately 20 cm above the soil surface</tissue>
    </source>
</reference>
<proteinExistence type="predicted"/>